<evidence type="ECO:0000313" key="4">
    <source>
        <dbReference type="EMBL" id="MFD1540950.1"/>
    </source>
</evidence>
<feature type="compositionally biased region" description="Low complexity" evidence="1">
    <location>
        <begin position="279"/>
        <end position="291"/>
    </location>
</feature>
<feature type="region of interest" description="Disordered" evidence="1">
    <location>
        <begin position="176"/>
        <end position="230"/>
    </location>
</feature>
<feature type="region of interest" description="Disordered" evidence="1">
    <location>
        <begin position="51"/>
        <end position="93"/>
    </location>
</feature>
<sequence>MSSDLLMSWPDGVPSVEADVREVAMRAYAVAASVMVLMAAILIGPVSPAMAGAGEPTSEPVVGGSVTPTASSSCPTLDEWNSETHDGTHEASVPNVMGMTRENAKATLAQAGFDTEATPSDAAADWTVTDQTPTSEELANCGSTVTIDLEAPTVEVPDVVGDPLDQAEQEVRDQGLVSSVAQGEAAEPRVVDSQDPAAGTRVPKGSTVTLRLRPPAPVSPTPEQVAVPDLSGLSASAARRRVQERGLTLVIGSGDSGSGGSVSEQEPAAGSLVERGSSVTVTLTPVTGPTDPASPEVTPTDTDESPEAGAIDTDETGSSSTPLPILLVAVLVAAAVLVWALRRARRGRGTPAMAAASAMPDMTATTVMPATSAPPPAASVVCVPYADLSPRLELRELVAPSLSLDFVCHHDQGRQEIREIVR</sequence>
<gene>
    <name evidence="4" type="ORF">ACFSJ0_28100</name>
</gene>
<dbReference type="EMBL" id="JBHUCM010000020">
    <property type="protein sequence ID" value="MFD1540950.1"/>
    <property type="molecule type" value="Genomic_DNA"/>
</dbReference>
<evidence type="ECO:0000259" key="3">
    <source>
        <dbReference type="PROSITE" id="PS51178"/>
    </source>
</evidence>
<dbReference type="SUPFAM" id="SSF54184">
    <property type="entry name" value="Penicillin-binding protein 2x (pbp-2x), c-terminal domain"/>
    <property type="match status" value="1"/>
</dbReference>
<dbReference type="Gene3D" id="3.30.10.20">
    <property type="match status" value="3"/>
</dbReference>
<protein>
    <submittedName>
        <fullName evidence="4">PASTA domain-containing protein</fullName>
    </submittedName>
</protein>
<keyword evidence="2" id="KW-0472">Membrane</keyword>
<evidence type="ECO:0000256" key="1">
    <source>
        <dbReference type="SAM" id="MobiDB-lite"/>
    </source>
</evidence>
<evidence type="ECO:0000313" key="5">
    <source>
        <dbReference type="Proteomes" id="UP001597097"/>
    </source>
</evidence>
<dbReference type="Pfam" id="PF03793">
    <property type="entry name" value="PASTA"/>
    <property type="match status" value="3"/>
</dbReference>
<name>A0ABW4GDS1_9ACTN</name>
<comment type="caution">
    <text evidence="4">The sequence shown here is derived from an EMBL/GenBank/DDBJ whole genome shotgun (WGS) entry which is preliminary data.</text>
</comment>
<keyword evidence="2" id="KW-1133">Transmembrane helix</keyword>
<keyword evidence="5" id="KW-1185">Reference proteome</keyword>
<dbReference type="InterPro" id="IPR005543">
    <property type="entry name" value="PASTA_dom"/>
</dbReference>
<feature type="region of interest" description="Disordered" evidence="1">
    <location>
        <begin position="250"/>
        <end position="319"/>
    </location>
</feature>
<reference evidence="5" key="1">
    <citation type="journal article" date="2019" name="Int. J. Syst. Evol. Microbiol.">
        <title>The Global Catalogue of Microorganisms (GCM) 10K type strain sequencing project: providing services to taxonomists for standard genome sequencing and annotation.</title>
        <authorList>
            <consortium name="The Broad Institute Genomics Platform"/>
            <consortium name="The Broad Institute Genome Sequencing Center for Infectious Disease"/>
            <person name="Wu L."/>
            <person name="Ma J."/>
        </authorList>
    </citation>
    <scope>NUCLEOTIDE SEQUENCE [LARGE SCALE GENOMIC DNA]</scope>
    <source>
        <strain evidence="5">CGMCC 1.15399</strain>
    </source>
</reference>
<feature type="compositionally biased region" description="Polar residues" evidence="1">
    <location>
        <begin position="66"/>
        <end position="75"/>
    </location>
</feature>
<proteinExistence type="predicted"/>
<feature type="domain" description="PASTA" evidence="3">
    <location>
        <begin position="221"/>
        <end position="285"/>
    </location>
</feature>
<feature type="domain" description="PASTA" evidence="3">
    <location>
        <begin position="150"/>
        <end position="214"/>
    </location>
</feature>
<feature type="transmembrane region" description="Helical" evidence="2">
    <location>
        <begin position="323"/>
        <end position="341"/>
    </location>
</feature>
<dbReference type="PROSITE" id="PS51178">
    <property type="entry name" value="PASTA"/>
    <property type="match status" value="2"/>
</dbReference>
<keyword evidence="2" id="KW-0812">Transmembrane</keyword>
<dbReference type="SMART" id="SM00740">
    <property type="entry name" value="PASTA"/>
    <property type="match status" value="3"/>
</dbReference>
<organism evidence="4 5">
    <name type="scientific">Nonomuraea guangzhouensis</name>
    <dbReference type="NCBI Taxonomy" id="1291555"/>
    <lineage>
        <taxon>Bacteria</taxon>
        <taxon>Bacillati</taxon>
        <taxon>Actinomycetota</taxon>
        <taxon>Actinomycetes</taxon>
        <taxon>Streptosporangiales</taxon>
        <taxon>Streptosporangiaceae</taxon>
        <taxon>Nonomuraea</taxon>
    </lineage>
</organism>
<accession>A0ABW4GDS1</accession>
<dbReference type="CDD" id="cd06577">
    <property type="entry name" value="PASTA_pknB"/>
    <property type="match status" value="3"/>
</dbReference>
<evidence type="ECO:0000256" key="2">
    <source>
        <dbReference type="SAM" id="Phobius"/>
    </source>
</evidence>
<dbReference type="Proteomes" id="UP001597097">
    <property type="component" value="Unassembled WGS sequence"/>
</dbReference>